<evidence type="ECO:0000313" key="2">
    <source>
        <dbReference type="EMBL" id="KAF1992185.1"/>
    </source>
</evidence>
<protein>
    <submittedName>
        <fullName evidence="2">Uncharacterized protein</fullName>
    </submittedName>
</protein>
<gene>
    <name evidence="2" type="ORF">K402DRAFT_551</name>
</gene>
<organism evidence="2 3">
    <name type="scientific">Aulographum hederae CBS 113979</name>
    <dbReference type="NCBI Taxonomy" id="1176131"/>
    <lineage>
        <taxon>Eukaryota</taxon>
        <taxon>Fungi</taxon>
        <taxon>Dikarya</taxon>
        <taxon>Ascomycota</taxon>
        <taxon>Pezizomycotina</taxon>
        <taxon>Dothideomycetes</taxon>
        <taxon>Pleosporomycetidae</taxon>
        <taxon>Aulographales</taxon>
        <taxon>Aulographaceae</taxon>
    </lineage>
</organism>
<feature type="region of interest" description="Disordered" evidence="1">
    <location>
        <begin position="63"/>
        <end position="84"/>
    </location>
</feature>
<dbReference type="AlphaFoldDB" id="A0A6G1HGA0"/>
<dbReference type="Proteomes" id="UP000800041">
    <property type="component" value="Unassembled WGS sequence"/>
</dbReference>
<accession>A0A6G1HGA0</accession>
<sequence length="155" mass="16826">MWTLDSGPVALRCCSLRSPAASLLIDIGLPCVMLSFSCAPQRPPFRDIRPTCVAALRDKPQIHFRSGSEGRNHRNPESTLVPGDGCVQVQKVDGSSCPTSLRGVRNQLRLVAAQRRTDLEKARQLRQILSPGSLLAKVDGRYVVKPAPSAPISSQ</sequence>
<keyword evidence="3" id="KW-1185">Reference proteome</keyword>
<evidence type="ECO:0000313" key="3">
    <source>
        <dbReference type="Proteomes" id="UP000800041"/>
    </source>
</evidence>
<dbReference type="EMBL" id="ML977137">
    <property type="protein sequence ID" value="KAF1992185.1"/>
    <property type="molecule type" value="Genomic_DNA"/>
</dbReference>
<reference evidence="2" key="1">
    <citation type="journal article" date="2020" name="Stud. Mycol.">
        <title>101 Dothideomycetes genomes: a test case for predicting lifestyles and emergence of pathogens.</title>
        <authorList>
            <person name="Haridas S."/>
            <person name="Albert R."/>
            <person name="Binder M."/>
            <person name="Bloem J."/>
            <person name="Labutti K."/>
            <person name="Salamov A."/>
            <person name="Andreopoulos B."/>
            <person name="Baker S."/>
            <person name="Barry K."/>
            <person name="Bills G."/>
            <person name="Bluhm B."/>
            <person name="Cannon C."/>
            <person name="Castanera R."/>
            <person name="Culley D."/>
            <person name="Daum C."/>
            <person name="Ezra D."/>
            <person name="Gonzalez J."/>
            <person name="Henrissat B."/>
            <person name="Kuo A."/>
            <person name="Liang C."/>
            <person name="Lipzen A."/>
            <person name="Lutzoni F."/>
            <person name="Magnuson J."/>
            <person name="Mondo S."/>
            <person name="Nolan M."/>
            <person name="Ohm R."/>
            <person name="Pangilinan J."/>
            <person name="Park H.-J."/>
            <person name="Ramirez L."/>
            <person name="Alfaro M."/>
            <person name="Sun H."/>
            <person name="Tritt A."/>
            <person name="Yoshinaga Y."/>
            <person name="Zwiers L.-H."/>
            <person name="Turgeon B."/>
            <person name="Goodwin S."/>
            <person name="Spatafora J."/>
            <person name="Crous P."/>
            <person name="Grigoriev I."/>
        </authorList>
    </citation>
    <scope>NUCLEOTIDE SEQUENCE</scope>
    <source>
        <strain evidence="2">CBS 113979</strain>
    </source>
</reference>
<feature type="compositionally biased region" description="Basic and acidic residues" evidence="1">
    <location>
        <begin position="63"/>
        <end position="76"/>
    </location>
</feature>
<proteinExistence type="predicted"/>
<name>A0A6G1HGA0_9PEZI</name>
<evidence type="ECO:0000256" key="1">
    <source>
        <dbReference type="SAM" id="MobiDB-lite"/>
    </source>
</evidence>